<proteinExistence type="predicted"/>
<reference evidence="2" key="1">
    <citation type="journal article" date="2024" name="Proc. Natl. Acad. Sci. U.S.A.">
        <title>Extraordinary preservation of gene collinearity over three hundred million years revealed in homosporous lycophytes.</title>
        <authorList>
            <person name="Li C."/>
            <person name="Wickell D."/>
            <person name="Kuo L.Y."/>
            <person name="Chen X."/>
            <person name="Nie B."/>
            <person name="Liao X."/>
            <person name="Peng D."/>
            <person name="Ji J."/>
            <person name="Jenkins J."/>
            <person name="Williams M."/>
            <person name="Shu S."/>
            <person name="Plott C."/>
            <person name="Barry K."/>
            <person name="Rajasekar S."/>
            <person name="Grimwood J."/>
            <person name="Han X."/>
            <person name="Sun S."/>
            <person name="Hou Z."/>
            <person name="He W."/>
            <person name="Dai G."/>
            <person name="Sun C."/>
            <person name="Schmutz J."/>
            <person name="Leebens-Mack J.H."/>
            <person name="Li F.W."/>
            <person name="Wang L."/>
        </authorList>
    </citation>
    <scope>NUCLEOTIDE SEQUENCE [LARGE SCALE GENOMIC DNA]</scope>
    <source>
        <strain evidence="2">cv. PW_Plant_1</strain>
    </source>
</reference>
<accession>A0ACC2C7I7</accession>
<keyword evidence="2" id="KW-1185">Reference proteome</keyword>
<evidence type="ECO:0000313" key="2">
    <source>
        <dbReference type="Proteomes" id="UP001162992"/>
    </source>
</evidence>
<dbReference type="EMBL" id="CM055102">
    <property type="protein sequence ID" value="KAJ7538033.1"/>
    <property type="molecule type" value="Genomic_DNA"/>
</dbReference>
<name>A0ACC2C7I7_DIPCM</name>
<evidence type="ECO:0000313" key="1">
    <source>
        <dbReference type="EMBL" id="KAJ7538033.1"/>
    </source>
</evidence>
<dbReference type="Proteomes" id="UP001162992">
    <property type="component" value="Chromosome 11"/>
</dbReference>
<organism evidence="1 2">
    <name type="scientific">Diphasiastrum complanatum</name>
    <name type="common">Issler's clubmoss</name>
    <name type="synonym">Lycopodium complanatum</name>
    <dbReference type="NCBI Taxonomy" id="34168"/>
    <lineage>
        <taxon>Eukaryota</taxon>
        <taxon>Viridiplantae</taxon>
        <taxon>Streptophyta</taxon>
        <taxon>Embryophyta</taxon>
        <taxon>Tracheophyta</taxon>
        <taxon>Lycopodiopsida</taxon>
        <taxon>Lycopodiales</taxon>
        <taxon>Lycopodiaceae</taxon>
        <taxon>Lycopodioideae</taxon>
        <taxon>Diphasiastrum</taxon>
    </lineage>
</organism>
<comment type="caution">
    <text evidence="1">The sequence shown here is derived from an EMBL/GenBank/DDBJ whole genome shotgun (WGS) entry which is preliminary data.</text>
</comment>
<protein>
    <submittedName>
        <fullName evidence="1">Uncharacterized protein</fullName>
    </submittedName>
</protein>
<sequence length="665" mass="71982">MARKELSLVPEWLKGAAATAATGGVSQFPQSPFHQGYSISSERDSSAHAFPERVLYPPSWRSDTSDGLIEHSAEQSLRPRSFVSGRSRVYQNNGIDLDAHSNHDWNLHNSLMHGERSKDTALDISGSNEKQKDRYPSEFFAFDRQTSEKYITYAPDITISPVQSMVRCQKSLGNGGERTAIESAASPIRGVGLAGSIQHATFEKKFPSLNSQDRLYALQSNLGDISLLNSRLLEEPSSRTNSKHVFSSDISIACFDGVPNSEAAVGSTGTTEPFKISDARDKTVLSADMTAAPVAPSIASTQASVSSSTHVLKPAKLAVETQPLEAVALRQLRPLVPMKPAFSRIMGLSPRDKLQLNAAKKVKPVVPVTSWVTRTSSQPFNASHHQELPTNGKLVLRKNSREAAATNASFTKLEGGTCVPLVASSGTNLAMGKIGVSNTSTTNVNFLKQPKKSLVRIGAPIPVSQTAADVGTVKQYMARKSTSHDKRILVQTQNRSEFFNALRRKAAVGEAALSKFDNKTSVLRNRNEVFARDENQDESVMKNDALLGDVHSGLDGIAVQKSFSSMSISGNVNGTQKGNPANVLILEGMKAVVSQSTAEDLSTGMLPASHVAGSEEEEAAFLRLLGWQESAEEGEEALTEEEINAFYQEHKFTLTHLAKTKVEKC</sequence>
<gene>
    <name evidence="1" type="ORF">O6H91_11G032000</name>
</gene>